<accession>A0A843U970</accession>
<evidence type="ECO:0000256" key="1">
    <source>
        <dbReference type="ARBA" id="ARBA00004167"/>
    </source>
</evidence>
<dbReference type="GO" id="GO:0098542">
    <property type="term" value="P:defense response to other organism"/>
    <property type="evidence" value="ECO:0007669"/>
    <property type="project" value="InterPro"/>
</dbReference>
<evidence type="ECO:0000256" key="3">
    <source>
        <dbReference type="ARBA" id="ARBA00022989"/>
    </source>
</evidence>
<proteinExistence type="predicted"/>
<keyword evidence="2 5" id="KW-0812">Transmembrane</keyword>
<evidence type="ECO:0000256" key="4">
    <source>
        <dbReference type="ARBA" id="ARBA00023136"/>
    </source>
</evidence>
<dbReference type="Pfam" id="PF03168">
    <property type="entry name" value="LEA_2"/>
    <property type="match status" value="1"/>
</dbReference>
<evidence type="ECO:0000313" key="8">
    <source>
        <dbReference type="Proteomes" id="UP000652761"/>
    </source>
</evidence>
<dbReference type="Proteomes" id="UP000652761">
    <property type="component" value="Unassembled WGS sequence"/>
</dbReference>
<sequence>MAPTPGTGSAILRRRPGASAGILRCVAITALVLIVAVGLAVLIIWFVIRPAPLEYVVDDARARSFNITAGGRLNATFDLTIWTDNRNNKVAVYYDAMEVRVVYDDQAVAWGEVAPFLHRHHNTTEIRVPAVARSAQLGESAAKEMNRERARGKVTVRVEVRARIRFKIASFKSKHYTLRASCSPVDVYFSPSRESGRTECDVEI</sequence>
<dbReference type="PANTHER" id="PTHR31234">
    <property type="entry name" value="LATE EMBRYOGENESIS ABUNDANT (LEA) HYDROXYPROLINE-RICH GLYCOPROTEIN FAMILY"/>
    <property type="match status" value="1"/>
</dbReference>
<comment type="subcellular location">
    <subcellularLocation>
        <location evidence="1">Membrane</location>
        <topology evidence="1">Single-pass membrane protein</topology>
    </subcellularLocation>
</comment>
<evidence type="ECO:0000259" key="6">
    <source>
        <dbReference type="Pfam" id="PF03168"/>
    </source>
</evidence>
<keyword evidence="8" id="KW-1185">Reference proteome</keyword>
<feature type="transmembrane region" description="Helical" evidence="5">
    <location>
        <begin position="21"/>
        <end position="48"/>
    </location>
</feature>
<dbReference type="PANTHER" id="PTHR31234:SF39">
    <property type="entry name" value="HARPIN-INDUCED PROTEIN 1 CONTAINING PROTEIN, EXPRESSED"/>
    <property type="match status" value="1"/>
</dbReference>
<protein>
    <recommendedName>
        <fullName evidence="6">Late embryogenesis abundant protein LEA-2 subgroup domain-containing protein</fullName>
    </recommendedName>
</protein>
<dbReference type="AlphaFoldDB" id="A0A843U970"/>
<organism evidence="7 8">
    <name type="scientific">Colocasia esculenta</name>
    <name type="common">Wild taro</name>
    <name type="synonym">Arum esculentum</name>
    <dbReference type="NCBI Taxonomy" id="4460"/>
    <lineage>
        <taxon>Eukaryota</taxon>
        <taxon>Viridiplantae</taxon>
        <taxon>Streptophyta</taxon>
        <taxon>Embryophyta</taxon>
        <taxon>Tracheophyta</taxon>
        <taxon>Spermatophyta</taxon>
        <taxon>Magnoliopsida</taxon>
        <taxon>Liliopsida</taxon>
        <taxon>Araceae</taxon>
        <taxon>Aroideae</taxon>
        <taxon>Colocasieae</taxon>
        <taxon>Colocasia</taxon>
    </lineage>
</organism>
<keyword evidence="3 5" id="KW-1133">Transmembrane helix</keyword>
<dbReference type="OrthoDB" id="669838at2759"/>
<dbReference type="InterPro" id="IPR004864">
    <property type="entry name" value="LEA_2"/>
</dbReference>
<evidence type="ECO:0000313" key="7">
    <source>
        <dbReference type="EMBL" id="MQL78756.1"/>
    </source>
</evidence>
<name>A0A843U970_COLES</name>
<feature type="domain" description="Late embryogenesis abundant protein LEA-2 subgroup" evidence="6">
    <location>
        <begin position="84"/>
        <end position="182"/>
    </location>
</feature>
<dbReference type="InterPro" id="IPR044839">
    <property type="entry name" value="NDR1-like"/>
</dbReference>
<dbReference type="GO" id="GO:0005886">
    <property type="term" value="C:plasma membrane"/>
    <property type="evidence" value="ECO:0007669"/>
    <property type="project" value="TreeGrafter"/>
</dbReference>
<keyword evidence="4 5" id="KW-0472">Membrane</keyword>
<dbReference type="EMBL" id="NMUH01000416">
    <property type="protein sequence ID" value="MQL78756.1"/>
    <property type="molecule type" value="Genomic_DNA"/>
</dbReference>
<comment type="caution">
    <text evidence="7">The sequence shown here is derived from an EMBL/GenBank/DDBJ whole genome shotgun (WGS) entry which is preliminary data.</text>
</comment>
<evidence type="ECO:0000256" key="5">
    <source>
        <dbReference type="SAM" id="Phobius"/>
    </source>
</evidence>
<reference evidence="7" key="1">
    <citation type="submission" date="2017-07" db="EMBL/GenBank/DDBJ databases">
        <title>Taro Niue Genome Assembly and Annotation.</title>
        <authorList>
            <person name="Atibalentja N."/>
            <person name="Keating K."/>
            <person name="Fields C.J."/>
        </authorList>
    </citation>
    <scope>NUCLEOTIDE SEQUENCE</scope>
    <source>
        <strain evidence="7">Niue_2</strain>
        <tissue evidence="7">Leaf</tissue>
    </source>
</reference>
<gene>
    <name evidence="7" type="ORF">Taro_011193</name>
</gene>
<evidence type="ECO:0000256" key="2">
    <source>
        <dbReference type="ARBA" id="ARBA00022692"/>
    </source>
</evidence>